<comment type="caution">
    <text evidence="15">The sequence shown here is derived from an EMBL/GenBank/DDBJ whole genome shotgun (WGS) entry which is preliminary data.</text>
</comment>
<evidence type="ECO:0000256" key="2">
    <source>
        <dbReference type="ARBA" id="ARBA00009841"/>
    </source>
</evidence>
<sequence>MSTDKNGNSLPYLASPMANRIPSSRAITRPGFEVTAIKSKFSGEIPESRTTWSSKIGRMAPGKWTKFDERSLKKHVLKATKTQKTDWKKIRKGKAEKNEKKLLKLKEKFEQKIKQEVEPVPPDLSRPYSVSIAVPGSFLNNAQCPELRTYVCGEIARAATLFCVNEIVIYDETCKMTDDSINSYWSGKWNADVFPSPSNYEGCFHLARILEYLECPSYLRKHLYPVQRVLKHVGLLHPLDANHHLKSDDFSLDFREGIILNKPVQEGKGSICNIGLDKDFQLDTETPLPAGTRITVHIRNLNDAQKRYRGTLSSPAEVQKRTGIYWGYTIRLAKSLEHAIDRQKYDVIVGVQEENSKPIRKFETCILNRPKILLVFGGVDSLNAAIERDEGMEAKSAEEVFDQIVFGLEAKGARHVRTEESVLMTLSQMKKMFLQRILVVGRAFRLGQTSNVLAKSNFQRGFVTTSLRLQKADGEKTLVDAAVQTTKSPRKKRHWLKLFSVSTVLIAAGAYVGYLFTPDWREIVDSKHYYSNWQIRVYLSLPFNVVSRFAGRVANWEIPVWMRQSILGTFARAYGCKMDEAVISDLKEYPTFQAFFNRQLRPECRPISASPLVSPADGVVLHYGKVEEERIEYVKGHDYDVATFIGEPYHKRNKELDLYQLVIYLAPGNYHSFHSPARWKADQMIHVPGLLLSVRPSLLSQVPHLFCLNERVVLNGEWKHGFFSMTAVAATNVGDIVIEAEPKLRTNVSRRKTEKIAASISPIHVPYLPGDRVGDFRLGSTIVLVFEAPPTIKFAIQAGDSLRYGQSLVVDGV</sequence>
<dbReference type="InterPro" id="IPR003750">
    <property type="entry name" value="Put_MeTrfase-C9orf114-like"/>
</dbReference>
<dbReference type="NCBIfam" id="TIGR00163">
    <property type="entry name" value="PS_decarb"/>
    <property type="match status" value="1"/>
</dbReference>
<organism evidence="15 16">
    <name type="scientific">Diploscapter pachys</name>
    <dbReference type="NCBI Taxonomy" id="2018661"/>
    <lineage>
        <taxon>Eukaryota</taxon>
        <taxon>Metazoa</taxon>
        <taxon>Ecdysozoa</taxon>
        <taxon>Nematoda</taxon>
        <taxon>Chromadorea</taxon>
        <taxon>Rhabditida</taxon>
        <taxon>Rhabditina</taxon>
        <taxon>Rhabditomorpha</taxon>
        <taxon>Rhabditoidea</taxon>
        <taxon>Rhabditidae</taxon>
        <taxon>Diploscapter</taxon>
    </lineage>
</organism>
<accession>A0A2A2LM69</accession>
<keyword evidence="9 14" id="KW-0594">Phospholipid biosynthesis</keyword>
<name>A0A2A2LM69_9BILA</name>
<comment type="pathway">
    <text evidence="14">Phospholipid metabolism; phosphatidylethanolamine biosynthesis; phosphatidylethanolamine from CDP-diacylglycerol: step 2/2.</text>
</comment>
<comment type="PTM">
    <text evidence="14">Is synthesized initially as an inactive proenzyme. Formation of the active enzyme involves a self-maturation process in which the active site pyruvoyl group is generated from an internal serine residue via an autocatalytic post-translational modification. Two non-identical subunits are generated from the proenzyme in this reaction, and the pyruvate is formed at the N-terminus of the alpha chain, which is derived from the carboxyl end of the proenzyme. The autoendoproteolytic cleavage occurs by a canonical serine protease mechanism, in which the side chain hydroxyl group of the serine supplies its oxygen atom to form the C-terminus of the beta chain, while the remainder of the serine residue undergoes an oxidative deamination to produce ammonia and the pyruvoyl prosthetic group on the alpha chain. During this reaction, the Ser that is part of the protease active site of the proenzyme becomes the pyruvoyl prosthetic group, which constitutes an essential element of the active site of the mature decarboxylase.</text>
</comment>
<dbReference type="Proteomes" id="UP000218231">
    <property type="component" value="Unassembled WGS sequence"/>
</dbReference>
<dbReference type="PANTHER" id="PTHR12150">
    <property type="entry name" value="CLASS IV SAM-BINDING METHYLTRANSFERASE-RELATED"/>
    <property type="match status" value="1"/>
</dbReference>
<feature type="topological domain" description="Mitochondrial intermembrane" evidence="14">
    <location>
        <begin position="517"/>
        <end position="813"/>
    </location>
</feature>
<evidence type="ECO:0000313" key="16">
    <source>
        <dbReference type="Proteomes" id="UP000218231"/>
    </source>
</evidence>
<proteinExistence type="inferred from homology"/>
<feature type="active site" description="Charge relay system; for autoendoproteolytic cleavage activity" evidence="14">
    <location>
        <position position="780"/>
    </location>
</feature>
<gene>
    <name evidence="15" type="ORF">WR25_12043</name>
</gene>
<dbReference type="OrthoDB" id="4330at2759"/>
<dbReference type="EC" id="4.1.1.65" evidence="14"/>
<keyword evidence="10 14" id="KW-0456">Lyase</keyword>
<dbReference type="GO" id="GO:0005743">
    <property type="term" value="C:mitochondrial inner membrane"/>
    <property type="evidence" value="ECO:0007669"/>
    <property type="project" value="UniProtKB-SubCell"/>
</dbReference>
<evidence type="ECO:0000256" key="4">
    <source>
        <dbReference type="ARBA" id="ARBA00022692"/>
    </source>
</evidence>
<evidence type="ECO:0000256" key="6">
    <source>
        <dbReference type="ARBA" id="ARBA00022989"/>
    </source>
</evidence>
<dbReference type="PANTHER" id="PTHR12150:SF13">
    <property type="entry name" value="METHYLTRANSFERASE C9ORF114-RELATED"/>
    <property type="match status" value="1"/>
</dbReference>
<keyword evidence="4 14" id="KW-0812">Transmembrane</keyword>
<evidence type="ECO:0000256" key="12">
    <source>
        <dbReference type="ARBA" id="ARBA00023317"/>
    </source>
</evidence>
<comment type="similarity">
    <text evidence="14">Belongs to the phosphatidylserine decarboxylase family. PSD-B subfamily. Eukaryotic type I sub-subfamily.</text>
</comment>
<feature type="active site" description="Charge relay system; for autoendoproteolytic cleavage activity" evidence="14">
    <location>
        <position position="617"/>
    </location>
</feature>
<keyword evidence="6 14" id="KW-1133">Transmembrane helix</keyword>
<comment type="catalytic activity">
    <reaction evidence="14">
        <text>a 1,2-diacyl-sn-glycero-3-phospho-L-serine + H(+) = a 1,2-diacyl-sn-glycero-3-phosphoethanolamine + CO2</text>
        <dbReference type="Rhea" id="RHEA:20828"/>
        <dbReference type="ChEBI" id="CHEBI:15378"/>
        <dbReference type="ChEBI" id="CHEBI:16526"/>
        <dbReference type="ChEBI" id="CHEBI:57262"/>
        <dbReference type="ChEBI" id="CHEBI:64612"/>
        <dbReference type="EC" id="4.1.1.65"/>
    </reaction>
</comment>
<dbReference type="UniPathway" id="UPA00558">
    <property type="reaction ID" value="UER00616"/>
</dbReference>
<keyword evidence="12 14" id="KW-0670">Pyruvate</keyword>
<dbReference type="InterPro" id="IPR033177">
    <property type="entry name" value="PSD-B"/>
</dbReference>
<dbReference type="GO" id="GO:0004609">
    <property type="term" value="F:phosphatidylserine decarboxylase activity"/>
    <property type="evidence" value="ECO:0007669"/>
    <property type="project" value="UniProtKB-UniRule"/>
</dbReference>
<evidence type="ECO:0000256" key="10">
    <source>
        <dbReference type="ARBA" id="ARBA00023239"/>
    </source>
</evidence>
<evidence type="ECO:0000256" key="1">
    <source>
        <dbReference type="ARBA" id="ARBA00005189"/>
    </source>
</evidence>
<dbReference type="GO" id="GO:0016540">
    <property type="term" value="P:protein autoprocessing"/>
    <property type="evidence" value="ECO:0007669"/>
    <property type="project" value="UniProtKB-UniRule"/>
</dbReference>
<comment type="function">
    <text evidence="13">Catalyzes the formation of phosphatidylethanolamine (PtdEtn) from phosphatidylserine (PtdSer). Plays a central role in phospholipid metabolism and in the interorganelle trafficking of phosphatidylserine. May be involved in lipid droplet biogenesis at the endoplasmic reticulum membrane.</text>
</comment>
<dbReference type="SUPFAM" id="SSF50249">
    <property type="entry name" value="Nucleic acid-binding proteins"/>
    <property type="match status" value="1"/>
</dbReference>
<evidence type="ECO:0000256" key="9">
    <source>
        <dbReference type="ARBA" id="ARBA00023209"/>
    </source>
</evidence>
<feature type="topological domain" description="Mitochondrial matrix" evidence="14">
    <location>
        <begin position="1"/>
        <end position="497"/>
    </location>
</feature>
<keyword evidence="7 14" id="KW-0443">Lipid metabolism</keyword>
<comment type="pathway">
    <text evidence="1">Lipid metabolism.</text>
</comment>
<dbReference type="SUPFAM" id="SSF75217">
    <property type="entry name" value="alpha/beta knot"/>
    <property type="match status" value="1"/>
</dbReference>
<keyword evidence="5 14" id="KW-0210">Decarboxylase</keyword>
<dbReference type="CDD" id="cd18086">
    <property type="entry name" value="HsC9orf114-like"/>
    <property type="match status" value="1"/>
</dbReference>
<dbReference type="InterPro" id="IPR029028">
    <property type="entry name" value="Alpha/beta_knot_MTases"/>
</dbReference>
<dbReference type="AlphaFoldDB" id="A0A2A2LM69"/>
<keyword evidence="14" id="KW-0999">Mitochondrion inner membrane</keyword>
<dbReference type="GO" id="GO:0006646">
    <property type="term" value="P:phosphatidylethanolamine biosynthetic process"/>
    <property type="evidence" value="ECO:0007669"/>
    <property type="project" value="UniProtKB-UniRule"/>
</dbReference>
<feature type="modified residue" description="Pyruvic acid (Ser); by autocatalysis" evidence="14">
    <location>
        <position position="780"/>
    </location>
</feature>
<keyword evidence="16" id="KW-1185">Reference proteome</keyword>
<dbReference type="InterPro" id="IPR033661">
    <property type="entry name" value="PSD_type1_euk"/>
</dbReference>
<evidence type="ECO:0000256" key="3">
    <source>
        <dbReference type="ARBA" id="ARBA00022516"/>
    </source>
</evidence>
<comment type="cofactor">
    <cofactor evidence="14">
        <name>pyruvate</name>
        <dbReference type="ChEBI" id="CHEBI:15361"/>
    </cofactor>
    <text evidence="14">Binds 1 pyruvoyl group covalently per subunit.</text>
</comment>
<comment type="subunit">
    <text evidence="14">Heterodimer of a large membrane-associated beta subunit and a small pyruvoyl-containing alpha subunit.</text>
</comment>
<dbReference type="STRING" id="2018661.A0A2A2LM69"/>
<comment type="subcellular location">
    <molecule>Phosphatidylserine decarboxylase alpha chain</molecule>
    <subcellularLocation>
        <location evidence="14">Mitochondrion inner membrane</location>
        <topology evidence="14">Peripheral membrane protein</topology>
        <orientation evidence="14">Intermembrane side</orientation>
    </subcellularLocation>
    <text evidence="14">Anchored to the mitochondrial inner membrane through its interaction with the integral membrane beta chain.</text>
</comment>
<feature type="chain" id="PRO_5023251306" description="Phosphatidylserine decarboxylase beta chain" evidence="14">
    <location>
        <begin position="1"/>
        <end position="779"/>
    </location>
</feature>
<evidence type="ECO:0000313" key="15">
    <source>
        <dbReference type="EMBL" id="PAV87333.1"/>
    </source>
</evidence>
<evidence type="ECO:0000256" key="11">
    <source>
        <dbReference type="ARBA" id="ARBA00023264"/>
    </source>
</evidence>
<evidence type="ECO:0000256" key="14">
    <source>
        <dbReference type="HAMAP-Rule" id="MF_03208"/>
    </source>
</evidence>
<dbReference type="Gene3D" id="3.40.1280.10">
    <property type="match status" value="1"/>
</dbReference>
<evidence type="ECO:0000256" key="13">
    <source>
        <dbReference type="ARBA" id="ARBA00045136"/>
    </source>
</evidence>
<evidence type="ECO:0000256" key="5">
    <source>
        <dbReference type="ARBA" id="ARBA00022793"/>
    </source>
</evidence>
<feature type="chain" id="PRO_5023251305" description="Phosphatidylserine decarboxylase alpha chain" evidence="14">
    <location>
        <begin position="780"/>
        <end position="813"/>
    </location>
</feature>
<keyword evidence="11 14" id="KW-1208">Phospholipid metabolism</keyword>
<dbReference type="InterPro" id="IPR003817">
    <property type="entry name" value="PS_Dcarbxylase"/>
</dbReference>
<dbReference type="InterPro" id="IPR012340">
    <property type="entry name" value="NA-bd_OB-fold"/>
</dbReference>
<comment type="similarity">
    <text evidence="2">Belongs to the class IV-like SAM-binding methyltransferase superfamily.</text>
</comment>
<feature type="active site" description="Schiff-base intermediate with substrate; via pyruvic acid; for decarboxylase activity" evidence="14">
    <location>
        <position position="780"/>
    </location>
</feature>
<dbReference type="Gene3D" id="2.40.50.140">
    <property type="entry name" value="Nucleic acid-binding proteins"/>
    <property type="match status" value="1"/>
</dbReference>
<dbReference type="Pfam" id="PF02666">
    <property type="entry name" value="PS_Dcarbxylase"/>
    <property type="match status" value="1"/>
</dbReference>
<feature type="active site" description="Charge relay system; for autoendoproteolytic cleavage activity" evidence="14">
    <location>
        <position position="674"/>
    </location>
</feature>
<keyword evidence="14" id="KW-0496">Mitochondrion</keyword>
<dbReference type="HAMAP" id="MF_03208">
    <property type="entry name" value="PS_decarb_PSD_B_type1_euk"/>
    <property type="match status" value="1"/>
</dbReference>
<feature type="site" description="Cleavage (non-hydrolytic); by autocatalysis" evidence="14">
    <location>
        <begin position="779"/>
        <end position="780"/>
    </location>
</feature>
<keyword evidence="3 14" id="KW-0444">Lipid biosynthesis</keyword>
<protein>
    <recommendedName>
        <fullName evidence="14">Phosphatidylserine decarboxylase proenzyme, mitochondrial</fullName>
        <ecNumber evidence="14">4.1.1.65</ecNumber>
    </recommendedName>
    <component>
        <recommendedName>
            <fullName evidence="14">Phosphatidylserine decarboxylase beta chain</fullName>
        </recommendedName>
    </component>
    <component>
        <recommendedName>
            <fullName evidence="14">Phosphatidylserine decarboxylase alpha chain</fullName>
        </recommendedName>
    </component>
</protein>
<keyword evidence="8 14" id="KW-0472">Membrane</keyword>
<reference evidence="15 16" key="1">
    <citation type="journal article" date="2017" name="Curr. Biol.">
        <title>Genome architecture and evolution of a unichromosomal asexual nematode.</title>
        <authorList>
            <person name="Fradin H."/>
            <person name="Zegar C."/>
            <person name="Gutwein M."/>
            <person name="Lucas J."/>
            <person name="Kovtun M."/>
            <person name="Corcoran D."/>
            <person name="Baugh L.R."/>
            <person name="Kiontke K."/>
            <person name="Gunsalus K."/>
            <person name="Fitch D.H."/>
            <person name="Piano F."/>
        </authorList>
    </citation>
    <scope>NUCLEOTIDE SEQUENCE [LARGE SCALE GENOMIC DNA]</scope>
    <source>
        <strain evidence="15">PF1309</strain>
    </source>
</reference>
<dbReference type="InterPro" id="IPR029026">
    <property type="entry name" value="tRNA_m1G_MTases_N"/>
</dbReference>
<comment type="subcellular location">
    <molecule>Phosphatidylserine decarboxylase beta chain</molecule>
    <subcellularLocation>
        <location evidence="14">Mitochondrion inner membrane</location>
        <topology evidence="14">Single-pass membrane protein</topology>
        <orientation evidence="14">Intermembrane side</orientation>
    </subcellularLocation>
</comment>
<keyword evidence="14" id="KW-0865">Zymogen</keyword>
<evidence type="ECO:0000256" key="8">
    <source>
        <dbReference type="ARBA" id="ARBA00023136"/>
    </source>
</evidence>
<dbReference type="EMBL" id="LIAE01006579">
    <property type="protein sequence ID" value="PAV87333.1"/>
    <property type="molecule type" value="Genomic_DNA"/>
</dbReference>
<evidence type="ECO:0000256" key="7">
    <source>
        <dbReference type="ARBA" id="ARBA00023098"/>
    </source>
</evidence>
<dbReference type="Pfam" id="PF02598">
    <property type="entry name" value="Methyltrn_RNA_3"/>
    <property type="match status" value="1"/>
</dbReference>